<keyword evidence="2" id="KW-1003">Cell membrane</keyword>
<dbReference type="PANTHER" id="PTHR38035">
    <property type="entry name" value="UPF0070 PROTEIN YFGM"/>
    <property type="match status" value="1"/>
</dbReference>
<evidence type="ECO:0000256" key="5">
    <source>
        <dbReference type="ARBA" id="ARBA00023136"/>
    </source>
</evidence>
<feature type="compositionally biased region" description="Acidic residues" evidence="9">
    <location>
        <begin position="263"/>
        <end position="281"/>
    </location>
</feature>
<evidence type="ECO:0000259" key="11">
    <source>
        <dbReference type="Pfam" id="PF09976"/>
    </source>
</evidence>
<protein>
    <recommendedName>
        <fullName evidence="8">Ancillary SecYEG translocon subunit</fullName>
    </recommendedName>
</protein>
<evidence type="ECO:0000256" key="6">
    <source>
        <dbReference type="ARBA" id="ARBA00023186"/>
    </source>
</evidence>
<comment type="subcellular location">
    <subcellularLocation>
        <location evidence="1">Cell membrane</location>
        <topology evidence="1">Single-pass type II membrane protein</topology>
    </subcellularLocation>
</comment>
<dbReference type="Gene3D" id="1.25.40.10">
    <property type="entry name" value="Tetratricopeptide repeat domain"/>
    <property type="match status" value="2"/>
</dbReference>
<comment type="similarity">
    <text evidence="7">Belongs to the YfgM family.</text>
</comment>
<dbReference type="GO" id="GO:0044877">
    <property type="term" value="F:protein-containing complex binding"/>
    <property type="evidence" value="ECO:0007669"/>
    <property type="project" value="InterPro"/>
</dbReference>
<dbReference type="InterPro" id="IPR018704">
    <property type="entry name" value="SecYEG/CpoB_TPR"/>
</dbReference>
<gene>
    <name evidence="12" type="ORF">NT6N_11760</name>
</gene>
<feature type="compositionally biased region" description="Pro residues" evidence="9">
    <location>
        <begin position="217"/>
        <end position="243"/>
    </location>
</feature>
<proteinExistence type="inferred from homology"/>
<keyword evidence="6" id="KW-0143">Chaperone</keyword>
<evidence type="ECO:0000256" key="8">
    <source>
        <dbReference type="ARBA" id="ARBA00024235"/>
    </source>
</evidence>
<dbReference type="InterPro" id="IPR026039">
    <property type="entry name" value="YfgM"/>
</dbReference>
<accession>A0AAT9FJK3</accession>
<feature type="compositionally biased region" description="Low complexity" evidence="9">
    <location>
        <begin position="244"/>
        <end position="262"/>
    </location>
</feature>
<keyword evidence="4 10" id="KW-1133">Transmembrane helix</keyword>
<evidence type="ECO:0000256" key="10">
    <source>
        <dbReference type="SAM" id="Phobius"/>
    </source>
</evidence>
<feature type="domain" description="Ancillary SecYEG translocon subunit/Cell division coordinator CpoB TPR" evidence="11">
    <location>
        <begin position="20"/>
        <end position="195"/>
    </location>
</feature>
<dbReference type="SUPFAM" id="SSF48452">
    <property type="entry name" value="TPR-like"/>
    <property type="match status" value="1"/>
</dbReference>
<dbReference type="PANTHER" id="PTHR38035:SF1">
    <property type="entry name" value="ANCILLARY SECYEG TRANSLOCON SUBUNIT"/>
    <property type="match status" value="1"/>
</dbReference>
<dbReference type="InterPro" id="IPR011990">
    <property type="entry name" value="TPR-like_helical_dom_sf"/>
</dbReference>
<keyword evidence="5 10" id="KW-0472">Membrane</keyword>
<keyword evidence="3 10" id="KW-0812">Transmembrane</keyword>
<evidence type="ECO:0000313" key="12">
    <source>
        <dbReference type="EMBL" id="BDS06136.1"/>
    </source>
</evidence>
<reference evidence="12" key="1">
    <citation type="submission" date="2024-07" db="EMBL/GenBank/DDBJ databases">
        <title>Complete genome sequence of Verrucomicrobiaceae bacterium NT6N.</title>
        <authorList>
            <person name="Huang C."/>
            <person name="Takami H."/>
            <person name="Hamasaki K."/>
        </authorList>
    </citation>
    <scope>NUCLEOTIDE SEQUENCE</scope>
    <source>
        <strain evidence="12">NT6N</strain>
    </source>
</reference>
<dbReference type="EMBL" id="AP026866">
    <property type="protein sequence ID" value="BDS06136.1"/>
    <property type="molecule type" value="Genomic_DNA"/>
</dbReference>
<evidence type="ECO:0000256" key="9">
    <source>
        <dbReference type="SAM" id="MobiDB-lite"/>
    </source>
</evidence>
<dbReference type="KEGG" id="osu:NT6N_11760"/>
<evidence type="ECO:0000256" key="2">
    <source>
        <dbReference type="ARBA" id="ARBA00022475"/>
    </source>
</evidence>
<organism evidence="12">
    <name type="scientific">Oceaniferula spumae</name>
    <dbReference type="NCBI Taxonomy" id="2979115"/>
    <lineage>
        <taxon>Bacteria</taxon>
        <taxon>Pseudomonadati</taxon>
        <taxon>Verrucomicrobiota</taxon>
        <taxon>Verrucomicrobiia</taxon>
        <taxon>Verrucomicrobiales</taxon>
        <taxon>Verrucomicrobiaceae</taxon>
        <taxon>Oceaniferula</taxon>
    </lineage>
</organism>
<evidence type="ECO:0000256" key="4">
    <source>
        <dbReference type="ARBA" id="ARBA00022989"/>
    </source>
</evidence>
<sequence length="299" mass="30966">MAETPTPIAEIDHGPSKLDQFLDKHTAKLVIGAIVIALGVIGYVIYAGVERSKHEAAGSALNAAESVGGYQDVIKEWPGSKAAVSAQLLLAGAQWEDSQADAIKTLQDFLADHSDHPASATAKVSLGLRLLEQGKTDEATTVLTEVANDDTASYISPLAIITLGDIAKAAGKNDEAKNWYQKATADNTGQGNTFADTAKSRLDLVNAVPPTKIKPTAPDPAVPPAPPAAPGLPTPGLPLPPASPEAGSTLPPLEAPDAPAEQPEADEQPEDAPAEAPDEEADKNKPSKSEQNPEDGPRV</sequence>
<feature type="region of interest" description="Disordered" evidence="9">
    <location>
        <begin position="209"/>
        <end position="299"/>
    </location>
</feature>
<evidence type="ECO:0000256" key="1">
    <source>
        <dbReference type="ARBA" id="ARBA00004401"/>
    </source>
</evidence>
<dbReference type="Pfam" id="PF09976">
    <property type="entry name" value="TPR_21"/>
    <property type="match status" value="1"/>
</dbReference>
<dbReference type="GO" id="GO:0005886">
    <property type="term" value="C:plasma membrane"/>
    <property type="evidence" value="ECO:0007669"/>
    <property type="project" value="UniProtKB-SubCell"/>
</dbReference>
<evidence type="ECO:0000256" key="7">
    <source>
        <dbReference type="ARBA" id="ARBA00024197"/>
    </source>
</evidence>
<dbReference type="AlphaFoldDB" id="A0AAT9FJK3"/>
<evidence type="ECO:0000256" key="3">
    <source>
        <dbReference type="ARBA" id="ARBA00022692"/>
    </source>
</evidence>
<feature type="transmembrane region" description="Helical" evidence="10">
    <location>
        <begin position="29"/>
        <end position="49"/>
    </location>
</feature>
<name>A0AAT9FJK3_9BACT</name>